<reference evidence="1" key="2">
    <citation type="submission" date="2023-05" db="EMBL/GenBank/DDBJ databases">
        <authorList>
            <consortium name="Lawrence Berkeley National Laboratory"/>
            <person name="Steindorff A."/>
            <person name="Hensen N."/>
            <person name="Bonometti L."/>
            <person name="Westerberg I."/>
            <person name="Brannstrom I.O."/>
            <person name="Guillou S."/>
            <person name="Cros-Aarteil S."/>
            <person name="Calhoun S."/>
            <person name="Haridas S."/>
            <person name="Kuo A."/>
            <person name="Mondo S."/>
            <person name="Pangilinan J."/>
            <person name="Riley R."/>
            <person name="Labutti K."/>
            <person name="Andreopoulos B."/>
            <person name="Lipzen A."/>
            <person name="Chen C."/>
            <person name="Yanf M."/>
            <person name="Daum C."/>
            <person name="Ng V."/>
            <person name="Clum A."/>
            <person name="Ohm R."/>
            <person name="Martin F."/>
            <person name="Silar P."/>
            <person name="Natvig D."/>
            <person name="Lalanne C."/>
            <person name="Gautier V."/>
            <person name="Ament-Velasquez S.L."/>
            <person name="Kruys A."/>
            <person name="Hutchinson M.I."/>
            <person name="Powell A.J."/>
            <person name="Barry K."/>
            <person name="Miller A.N."/>
            <person name="Grigoriev I.V."/>
            <person name="Debuchy R."/>
            <person name="Gladieux P."/>
            <person name="Thoren M.H."/>
            <person name="Johannesson H."/>
        </authorList>
    </citation>
    <scope>NUCLEOTIDE SEQUENCE</scope>
    <source>
        <strain evidence="1">CBS 141.50</strain>
    </source>
</reference>
<comment type="caution">
    <text evidence="1">The sequence shown here is derived from an EMBL/GenBank/DDBJ whole genome shotgun (WGS) entry which is preliminary data.</text>
</comment>
<evidence type="ECO:0000313" key="2">
    <source>
        <dbReference type="Proteomes" id="UP001302676"/>
    </source>
</evidence>
<dbReference type="EMBL" id="MU853579">
    <property type="protein sequence ID" value="KAK4144216.1"/>
    <property type="molecule type" value="Genomic_DNA"/>
</dbReference>
<organism evidence="1 2">
    <name type="scientific">Dichotomopilus funicola</name>
    <dbReference type="NCBI Taxonomy" id="1934379"/>
    <lineage>
        <taxon>Eukaryota</taxon>
        <taxon>Fungi</taxon>
        <taxon>Dikarya</taxon>
        <taxon>Ascomycota</taxon>
        <taxon>Pezizomycotina</taxon>
        <taxon>Sordariomycetes</taxon>
        <taxon>Sordariomycetidae</taxon>
        <taxon>Sordariales</taxon>
        <taxon>Chaetomiaceae</taxon>
        <taxon>Dichotomopilus</taxon>
    </lineage>
</organism>
<sequence length="111" mass="12507">MPIQRSRIRFLDDQVPNNDGYRSYLKDRVLAFAEEDPDNHGLASCVAAIVQNCGHSSVSDRRNHATVKFYVVGADGKAQFLVTQHVTCLKYRTWSQRQQRRRRGGGGGGSR</sequence>
<protein>
    <submittedName>
        <fullName evidence="1">Uncharacterized protein</fullName>
    </submittedName>
</protein>
<accession>A0AAN6ZP59</accession>
<keyword evidence="2" id="KW-1185">Reference proteome</keyword>
<dbReference type="AlphaFoldDB" id="A0AAN6ZP59"/>
<dbReference type="Proteomes" id="UP001302676">
    <property type="component" value="Unassembled WGS sequence"/>
</dbReference>
<gene>
    <name evidence="1" type="ORF">C8A04DRAFT_28118</name>
</gene>
<proteinExistence type="predicted"/>
<dbReference type="GeneID" id="87817144"/>
<reference evidence="1" key="1">
    <citation type="journal article" date="2023" name="Mol. Phylogenet. Evol.">
        <title>Genome-scale phylogeny and comparative genomics of the fungal order Sordariales.</title>
        <authorList>
            <person name="Hensen N."/>
            <person name="Bonometti L."/>
            <person name="Westerberg I."/>
            <person name="Brannstrom I.O."/>
            <person name="Guillou S."/>
            <person name="Cros-Aarteil S."/>
            <person name="Calhoun S."/>
            <person name="Haridas S."/>
            <person name="Kuo A."/>
            <person name="Mondo S."/>
            <person name="Pangilinan J."/>
            <person name="Riley R."/>
            <person name="LaButti K."/>
            <person name="Andreopoulos B."/>
            <person name="Lipzen A."/>
            <person name="Chen C."/>
            <person name="Yan M."/>
            <person name="Daum C."/>
            <person name="Ng V."/>
            <person name="Clum A."/>
            <person name="Steindorff A."/>
            <person name="Ohm R.A."/>
            <person name="Martin F."/>
            <person name="Silar P."/>
            <person name="Natvig D.O."/>
            <person name="Lalanne C."/>
            <person name="Gautier V."/>
            <person name="Ament-Velasquez S.L."/>
            <person name="Kruys A."/>
            <person name="Hutchinson M.I."/>
            <person name="Powell A.J."/>
            <person name="Barry K."/>
            <person name="Miller A.N."/>
            <person name="Grigoriev I.V."/>
            <person name="Debuchy R."/>
            <person name="Gladieux P."/>
            <person name="Hiltunen Thoren M."/>
            <person name="Johannesson H."/>
        </authorList>
    </citation>
    <scope>NUCLEOTIDE SEQUENCE</scope>
    <source>
        <strain evidence="1">CBS 141.50</strain>
    </source>
</reference>
<evidence type="ECO:0000313" key="1">
    <source>
        <dbReference type="EMBL" id="KAK4144216.1"/>
    </source>
</evidence>
<dbReference type="RefSeq" id="XP_062637587.1">
    <property type="nucleotide sequence ID" value="XM_062780531.1"/>
</dbReference>
<name>A0AAN6ZP59_9PEZI</name>